<dbReference type="RefSeq" id="WP_151177989.1">
    <property type="nucleotide sequence ID" value="NZ_CP042906.1"/>
</dbReference>
<reference evidence="1 2" key="1">
    <citation type="submission" date="2019-08" db="EMBL/GenBank/DDBJ databases">
        <title>Hyperibacter terrae gen. nov., sp. nov. and Hyperibacter viscosus sp. nov., two new members in the family Rhodospirillaceae isolated from the rhizosphere of Hypericum perforatum.</title>
        <authorList>
            <person name="Noviana Z."/>
        </authorList>
    </citation>
    <scope>NUCLEOTIDE SEQUENCE [LARGE SCALE GENOMIC DNA]</scope>
    <source>
        <strain evidence="1 2">R5913</strain>
    </source>
</reference>
<proteinExistence type="predicted"/>
<evidence type="ECO:0000313" key="2">
    <source>
        <dbReference type="Proteomes" id="UP000326202"/>
    </source>
</evidence>
<accession>A0A5J6MKQ8</accession>
<organism evidence="1 2">
    <name type="scientific">Hypericibacter terrae</name>
    <dbReference type="NCBI Taxonomy" id="2602015"/>
    <lineage>
        <taxon>Bacteria</taxon>
        <taxon>Pseudomonadati</taxon>
        <taxon>Pseudomonadota</taxon>
        <taxon>Alphaproteobacteria</taxon>
        <taxon>Rhodospirillales</taxon>
        <taxon>Dongiaceae</taxon>
        <taxon>Hypericibacter</taxon>
    </lineage>
</organism>
<sequence>MTEARPFESIPVGVVVERRRPKSAWFDLIWRPTSIFGGTSGAKPWTVLSEEGDLALIYAGATEIELYRSETGNYRQNLESPMPSVWVILQPCGGEPPYKLAAVTVDPAEGEGLTEAGAAIVEMLPMPEAIREKVAAFVGRYHVEQVFEKRERVRADPEALARQGRRHRQTHG</sequence>
<dbReference type="AlphaFoldDB" id="A0A5J6MKQ8"/>
<dbReference type="OrthoDB" id="7271084at2"/>
<gene>
    <name evidence="1" type="ORF">FRZ44_30700</name>
</gene>
<protein>
    <submittedName>
        <fullName evidence="1">Molybdopterin-guanine dinucleotide biosynthesis protein A</fullName>
    </submittedName>
</protein>
<dbReference type="EMBL" id="CP042906">
    <property type="protein sequence ID" value="QEX17767.1"/>
    <property type="molecule type" value="Genomic_DNA"/>
</dbReference>
<keyword evidence="2" id="KW-1185">Reference proteome</keyword>
<dbReference type="KEGG" id="htq:FRZ44_30700"/>
<evidence type="ECO:0000313" key="1">
    <source>
        <dbReference type="EMBL" id="QEX17767.1"/>
    </source>
</evidence>
<dbReference type="Pfam" id="PF11749">
    <property type="entry name" value="DUF3305"/>
    <property type="match status" value="1"/>
</dbReference>
<dbReference type="Proteomes" id="UP000326202">
    <property type="component" value="Chromosome"/>
</dbReference>
<dbReference type="InterPro" id="IPR021736">
    <property type="entry name" value="DUF3305"/>
</dbReference>
<name>A0A5J6MKQ8_9PROT</name>